<sequence length="30" mass="3313">WRRSPSTARTSWSTRTCARSATAPSKSSND</sequence>
<accession>A0A6J4R607</accession>
<protein>
    <submittedName>
        <fullName evidence="2">Uncharacterized protein</fullName>
    </submittedName>
</protein>
<organism evidence="2">
    <name type="scientific">uncultured Rubrobacteraceae bacterium</name>
    <dbReference type="NCBI Taxonomy" id="349277"/>
    <lineage>
        <taxon>Bacteria</taxon>
        <taxon>Bacillati</taxon>
        <taxon>Actinomycetota</taxon>
        <taxon>Rubrobacteria</taxon>
        <taxon>Rubrobacterales</taxon>
        <taxon>Rubrobacteraceae</taxon>
        <taxon>environmental samples</taxon>
    </lineage>
</organism>
<feature type="non-terminal residue" evidence="2">
    <location>
        <position position="30"/>
    </location>
</feature>
<feature type="region of interest" description="Disordered" evidence="1">
    <location>
        <begin position="1"/>
        <end position="30"/>
    </location>
</feature>
<gene>
    <name evidence="2" type="ORF">AVDCRST_MAG25-1418</name>
</gene>
<dbReference type="EMBL" id="CADCVI010000086">
    <property type="protein sequence ID" value="CAA9465088.1"/>
    <property type="molecule type" value="Genomic_DNA"/>
</dbReference>
<proteinExistence type="predicted"/>
<evidence type="ECO:0000256" key="1">
    <source>
        <dbReference type="SAM" id="MobiDB-lite"/>
    </source>
</evidence>
<dbReference type="AlphaFoldDB" id="A0A6J4R607"/>
<evidence type="ECO:0000313" key="2">
    <source>
        <dbReference type="EMBL" id="CAA9465088.1"/>
    </source>
</evidence>
<feature type="non-terminal residue" evidence="2">
    <location>
        <position position="1"/>
    </location>
</feature>
<reference evidence="2" key="1">
    <citation type="submission" date="2020-02" db="EMBL/GenBank/DDBJ databases">
        <authorList>
            <person name="Meier V. D."/>
        </authorList>
    </citation>
    <scope>NUCLEOTIDE SEQUENCE</scope>
    <source>
        <strain evidence="2">AVDCRST_MAG25</strain>
    </source>
</reference>
<name>A0A6J4R607_9ACTN</name>